<dbReference type="STRING" id="1890364.A0A2P6N7E7"/>
<dbReference type="InterPro" id="IPR002885">
    <property type="entry name" value="PPR_rpt"/>
</dbReference>
<dbReference type="PROSITE" id="PS51375">
    <property type="entry name" value="PPR"/>
    <property type="match status" value="3"/>
</dbReference>
<evidence type="ECO:0000313" key="3">
    <source>
        <dbReference type="EMBL" id="PRP79867.1"/>
    </source>
</evidence>
<evidence type="ECO:0000256" key="1">
    <source>
        <dbReference type="ARBA" id="ARBA00022737"/>
    </source>
</evidence>
<dbReference type="Gene3D" id="1.25.40.10">
    <property type="entry name" value="Tetratricopeptide repeat domain"/>
    <property type="match status" value="2"/>
</dbReference>
<organism evidence="3 4">
    <name type="scientific">Planoprotostelium fungivorum</name>
    <dbReference type="NCBI Taxonomy" id="1890364"/>
    <lineage>
        <taxon>Eukaryota</taxon>
        <taxon>Amoebozoa</taxon>
        <taxon>Evosea</taxon>
        <taxon>Variosea</taxon>
        <taxon>Cavosteliida</taxon>
        <taxon>Cavosteliaceae</taxon>
        <taxon>Planoprotostelium</taxon>
    </lineage>
</organism>
<dbReference type="PANTHER" id="PTHR47447">
    <property type="entry name" value="OS03G0856100 PROTEIN"/>
    <property type="match status" value="1"/>
</dbReference>
<dbReference type="NCBIfam" id="TIGR00756">
    <property type="entry name" value="PPR"/>
    <property type="match status" value="1"/>
</dbReference>
<dbReference type="OrthoDB" id="661496at2759"/>
<sequence length="448" mass="51960">MLGNLERSSSAWISLWNADGDWTCTPMDRSENRSMVKRTLVLSAPKQNTCKINTGSTKPRRGLNPLHVMDDVLRNLKETNNWRALDAEIHSFQQRGYHLTPGHYLKIIEEFLWRDDLAMASLWISRFKQRSFREGVSLYALLIKYYVRKADEEGILATLYMMKNRDVIPDLRIYYLIINFAANTRRHDLAHQIWDDMKEKEVLPDEKIYQKLLHSYIYSKSPKSVENLCREMAVLGFDIGAENFGLVVFQDSPNFGAIAARWKKFVDMGFKPSIQTYNDLIKQLTQKNFNPQEFEELLLSMKDAGFQPDEETYPSLIRYYSKQGDMFGLDTVLQQMSTREMKPKTQTTGMVLNAYAEQNYAEGVERVLSTAAEGGLKLSGQQLKPVVEMYRRIEDTEKEAKIVEMMEKEEAAWTKKAGGKQQHGQVDQFLKFQQQSAQMLRDFDKADL</sequence>
<dbReference type="PANTHER" id="PTHR47447:SF17">
    <property type="entry name" value="OS12G0638900 PROTEIN"/>
    <property type="match status" value="1"/>
</dbReference>
<accession>A0A2P6N7E7</accession>
<dbReference type="EMBL" id="MDYQ01000168">
    <property type="protein sequence ID" value="PRP79867.1"/>
    <property type="molecule type" value="Genomic_DNA"/>
</dbReference>
<name>A0A2P6N7E7_9EUKA</name>
<evidence type="ECO:0000256" key="2">
    <source>
        <dbReference type="PROSITE-ProRule" id="PRU00708"/>
    </source>
</evidence>
<dbReference type="Pfam" id="PF13812">
    <property type="entry name" value="PPR_3"/>
    <property type="match status" value="2"/>
</dbReference>
<dbReference type="InterPro" id="IPR011990">
    <property type="entry name" value="TPR-like_helical_dom_sf"/>
</dbReference>
<dbReference type="AlphaFoldDB" id="A0A2P6N7E7"/>
<reference evidence="3 4" key="1">
    <citation type="journal article" date="2018" name="Genome Biol. Evol.">
        <title>Multiple Roots of Fruiting Body Formation in Amoebozoa.</title>
        <authorList>
            <person name="Hillmann F."/>
            <person name="Forbes G."/>
            <person name="Novohradska S."/>
            <person name="Ferling I."/>
            <person name="Riege K."/>
            <person name="Groth M."/>
            <person name="Westermann M."/>
            <person name="Marz M."/>
            <person name="Spaller T."/>
            <person name="Winckler T."/>
            <person name="Schaap P."/>
            <person name="Glockner G."/>
        </authorList>
    </citation>
    <scope>NUCLEOTIDE SEQUENCE [LARGE SCALE GENOMIC DNA]</scope>
    <source>
        <strain evidence="3 4">Jena</strain>
    </source>
</reference>
<comment type="caution">
    <text evidence="3">The sequence shown here is derived from an EMBL/GenBank/DDBJ whole genome shotgun (WGS) entry which is preliminary data.</text>
</comment>
<proteinExistence type="predicted"/>
<feature type="repeat" description="PPR" evidence="2">
    <location>
        <begin position="170"/>
        <end position="204"/>
    </location>
</feature>
<dbReference type="InParanoid" id="A0A2P6N7E7"/>
<keyword evidence="1" id="KW-0677">Repeat</keyword>
<keyword evidence="4" id="KW-1185">Reference proteome</keyword>
<protein>
    <submittedName>
        <fullName evidence="3">Putative pentatricopeptide repeat-containing protein</fullName>
    </submittedName>
</protein>
<gene>
    <name evidence="3" type="ORF">PROFUN_12479</name>
</gene>
<feature type="repeat" description="PPR" evidence="2">
    <location>
        <begin position="309"/>
        <end position="343"/>
    </location>
</feature>
<feature type="repeat" description="PPR" evidence="2">
    <location>
        <begin position="273"/>
        <end position="308"/>
    </location>
</feature>
<dbReference type="Proteomes" id="UP000241769">
    <property type="component" value="Unassembled WGS sequence"/>
</dbReference>
<evidence type="ECO:0000313" key="4">
    <source>
        <dbReference type="Proteomes" id="UP000241769"/>
    </source>
</evidence>